<protein>
    <submittedName>
        <fullName evidence="2">RNA-directed DNA polymerase, eukaryota, reverse transcriptase zinc-binding domain protein</fullName>
    </submittedName>
</protein>
<organism evidence="2">
    <name type="scientific">Tanacetum cinerariifolium</name>
    <name type="common">Dalmatian daisy</name>
    <name type="synonym">Chrysanthemum cinerariifolium</name>
    <dbReference type="NCBI Taxonomy" id="118510"/>
    <lineage>
        <taxon>Eukaryota</taxon>
        <taxon>Viridiplantae</taxon>
        <taxon>Streptophyta</taxon>
        <taxon>Embryophyta</taxon>
        <taxon>Tracheophyta</taxon>
        <taxon>Spermatophyta</taxon>
        <taxon>Magnoliopsida</taxon>
        <taxon>eudicotyledons</taxon>
        <taxon>Gunneridae</taxon>
        <taxon>Pentapetalae</taxon>
        <taxon>asterids</taxon>
        <taxon>campanulids</taxon>
        <taxon>Asterales</taxon>
        <taxon>Asteraceae</taxon>
        <taxon>Asteroideae</taxon>
        <taxon>Anthemideae</taxon>
        <taxon>Anthemidinae</taxon>
        <taxon>Tanacetum</taxon>
    </lineage>
</organism>
<sequence length="280" mass="31282">MIMITDREEEKNDSLDDMEEMVEDVLEDESEAAKNLVADEVNGVGSKIAEEFVNHFDKLLGQSSHVAKLDTLGNIFTTSLTKSEAEAMVSDVSNLEIKFAMFGIGDCKAPDLDDYTACFFKKTWLIVGNDVCLAIKELFMTGKLLKEINSTLIALIPKIHHPKLVTDFRPDACCNEAVKDKGYLKGFKQKWIDTINHMDVGHYRAIISVVSIIVFGAMAKALYGVTPPKDYAVTSYNKEMSHHILYGEKSLQDYAATFKSTRDDVSDSALCRKICDRVMP</sequence>
<proteinExistence type="predicted"/>
<keyword evidence="2" id="KW-0695">RNA-directed DNA polymerase</keyword>
<name>A0A6L2KA84_TANCI</name>
<evidence type="ECO:0000313" key="2">
    <source>
        <dbReference type="EMBL" id="GEU45642.1"/>
    </source>
</evidence>
<dbReference type="AlphaFoldDB" id="A0A6L2KA84"/>
<comment type="caution">
    <text evidence="2">The sequence shown here is derived from an EMBL/GenBank/DDBJ whole genome shotgun (WGS) entry which is preliminary data.</text>
</comment>
<keyword evidence="2" id="KW-0548">Nucleotidyltransferase</keyword>
<dbReference type="GO" id="GO:0003964">
    <property type="term" value="F:RNA-directed DNA polymerase activity"/>
    <property type="evidence" value="ECO:0007669"/>
    <property type="project" value="UniProtKB-KW"/>
</dbReference>
<accession>A0A6L2KA84</accession>
<feature type="coiled-coil region" evidence="1">
    <location>
        <begin position="8"/>
        <end position="35"/>
    </location>
</feature>
<keyword evidence="1" id="KW-0175">Coiled coil</keyword>
<evidence type="ECO:0000256" key="1">
    <source>
        <dbReference type="SAM" id="Coils"/>
    </source>
</evidence>
<gene>
    <name evidence="2" type="ORF">Tci_017620</name>
</gene>
<keyword evidence="2" id="KW-0808">Transferase</keyword>
<dbReference type="EMBL" id="BKCJ010002014">
    <property type="protein sequence ID" value="GEU45642.1"/>
    <property type="molecule type" value="Genomic_DNA"/>
</dbReference>
<reference evidence="2" key="1">
    <citation type="journal article" date="2019" name="Sci. Rep.">
        <title>Draft genome of Tanacetum cinerariifolium, the natural source of mosquito coil.</title>
        <authorList>
            <person name="Yamashiro T."/>
            <person name="Shiraishi A."/>
            <person name="Satake H."/>
            <person name="Nakayama K."/>
        </authorList>
    </citation>
    <scope>NUCLEOTIDE SEQUENCE</scope>
</reference>